<gene>
    <name evidence="2" type="ORF">LCGC14_1800110</name>
    <name evidence="1" type="ORF">LCGC14_2351280</name>
</gene>
<name>A0A0F9HCM4_9ZZZZ</name>
<dbReference type="EMBL" id="LAZR01017331">
    <property type="protein sequence ID" value="KKM00867.1"/>
    <property type="molecule type" value="Genomic_DNA"/>
</dbReference>
<accession>A0A0F9HCM4</accession>
<protein>
    <submittedName>
        <fullName evidence="2">Uncharacterized protein</fullName>
    </submittedName>
</protein>
<feature type="non-terminal residue" evidence="2">
    <location>
        <position position="1"/>
    </location>
</feature>
<organism evidence="2">
    <name type="scientific">marine sediment metagenome</name>
    <dbReference type="NCBI Taxonomy" id="412755"/>
    <lineage>
        <taxon>unclassified sequences</taxon>
        <taxon>metagenomes</taxon>
        <taxon>ecological metagenomes</taxon>
    </lineage>
</organism>
<dbReference type="EMBL" id="LAZR01034235">
    <property type="protein sequence ID" value="KKL45869.1"/>
    <property type="molecule type" value="Genomic_DNA"/>
</dbReference>
<proteinExistence type="predicted"/>
<evidence type="ECO:0000313" key="1">
    <source>
        <dbReference type="EMBL" id="KKL45869.1"/>
    </source>
</evidence>
<comment type="caution">
    <text evidence="2">The sequence shown here is derived from an EMBL/GenBank/DDBJ whole genome shotgun (WGS) entry which is preliminary data.</text>
</comment>
<evidence type="ECO:0000313" key="2">
    <source>
        <dbReference type="EMBL" id="KKM00867.1"/>
    </source>
</evidence>
<reference evidence="2" key="1">
    <citation type="journal article" date="2015" name="Nature">
        <title>Complex archaea that bridge the gap between prokaryotes and eukaryotes.</title>
        <authorList>
            <person name="Spang A."/>
            <person name="Saw J.H."/>
            <person name="Jorgensen S.L."/>
            <person name="Zaremba-Niedzwiedzka K."/>
            <person name="Martijn J."/>
            <person name="Lind A.E."/>
            <person name="van Eijk R."/>
            <person name="Schleper C."/>
            <person name="Guy L."/>
            <person name="Ettema T.J."/>
        </authorList>
    </citation>
    <scope>NUCLEOTIDE SEQUENCE</scope>
</reference>
<sequence>RIIVDNKILKIVDNKIEYQERSEI</sequence>
<dbReference type="AlphaFoldDB" id="A0A0F9HCM4"/>